<proteinExistence type="inferred from homology"/>
<dbReference type="InterPro" id="IPR036312">
    <property type="entry name" value="Bifun_inhib/LTP/seed_sf"/>
</dbReference>
<evidence type="ECO:0000313" key="13">
    <source>
        <dbReference type="EMBL" id="KAG2327344.1"/>
    </source>
</evidence>
<dbReference type="PANTHER" id="PTHR33044">
    <property type="entry name" value="BIFUNCTIONAL INHIBITOR/LIPID-TRANSFER PROTEIN/SEED STORAGE 2S ALBUMIN SUPERFAMILY PROTEIN-RELATED"/>
    <property type="match status" value="1"/>
</dbReference>
<evidence type="ECO:0000256" key="10">
    <source>
        <dbReference type="SAM" id="MobiDB-lite"/>
    </source>
</evidence>
<evidence type="ECO:0000256" key="11">
    <source>
        <dbReference type="SAM" id="SignalP"/>
    </source>
</evidence>
<keyword evidence="4" id="KW-0336">GPI-anchor</keyword>
<evidence type="ECO:0000259" key="12">
    <source>
        <dbReference type="SMART" id="SM00499"/>
    </source>
</evidence>
<dbReference type="EMBL" id="JAAMPC010000002">
    <property type="protein sequence ID" value="KAG2327344.1"/>
    <property type="molecule type" value="Genomic_DNA"/>
</dbReference>
<evidence type="ECO:0000256" key="9">
    <source>
        <dbReference type="ARBA" id="ARBA00023288"/>
    </source>
</evidence>
<reference evidence="13 14" key="1">
    <citation type="submission" date="2020-02" db="EMBL/GenBank/DDBJ databases">
        <authorList>
            <person name="Ma Q."/>
            <person name="Huang Y."/>
            <person name="Song X."/>
            <person name="Pei D."/>
        </authorList>
    </citation>
    <scope>NUCLEOTIDE SEQUENCE [LARGE SCALE GENOMIC DNA]</scope>
    <source>
        <strain evidence="13">Sxm20200214</strain>
        <tissue evidence="13">Leaf</tissue>
    </source>
</reference>
<keyword evidence="14" id="KW-1185">Reference proteome</keyword>
<keyword evidence="7" id="KW-1015">Disulfide bond</keyword>
<dbReference type="SMART" id="SM00499">
    <property type="entry name" value="AAI"/>
    <property type="match status" value="1"/>
</dbReference>
<evidence type="ECO:0000256" key="5">
    <source>
        <dbReference type="ARBA" id="ARBA00022729"/>
    </source>
</evidence>
<dbReference type="AlphaFoldDB" id="A0A8X7WB24"/>
<feature type="signal peptide" evidence="11">
    <location>
        <begin position="1"/>
        <end position="20"/>
    </location>
</feature>
<comment type="subcellular location">
    <subcellularLocation>
        <location evidence="1">Cell membrane</location>
        <topology evidence="1">Lipid-anchor</topology>
        <topology evidence="1">GPI-anchor</topology>
    </subcellularLocation>
</comment>
<keyword evidence="8" id="KW-0325">Glycoprotein</keyword>
<name>A0A8X7WB24_BRACI</name>
<dbReference type="FunFam" id="1.10.110.10:FF:000001">
    <property type="entry name" value="Bifunctional inhibitor/lipid-transfer protein/seed storage 2S albumin superfamily protein"/>
    <property type="match status" value="1"/>
</dbReference>
<evidence type="ECO:0000256" key="1">
    <source>
        <dbReference type="ARBA" id="ARBA00004609"/>
    </source>
</evidence>
<dbReference type="GO" id="GO:0098552">
    <property type="term" value="C:side of membrane"/>
    <property type="evidence" value="ECO:0007669"/>
    <property type="project" value="UniProtKB-KW"/>
</dbReference>
<keyword evidence="5 11" id="KW-0732">Signal</keyword>
<dbReference type="Gene3D" id="1.10.110.10">
    <property type="entry name" value="Plant lipid-transfer and hydrophobic proteins"/>
    <property type="match status" value="1"/>
</dbReference>
<accession>A0A8X7WB24</accession>
<evidence type="ECO:0000256" key="2">
    <source>
        <dbReference type="ARBA" id="ARBA00009748"/>
    </source>
</evidence>
<organism evidence="13 14">
    <name type="scientific">Brassica carinata</name>
    <name type="common">Ethiopian mustard</name>
    <name type="synonym">Abyssinian cabbage</name>
    <dbReference type="NCBI Taxonomy" id="52824"/>
    <lineage>
        <taxon>Eukaryota</taxon>
        <taxon>Viridiplantae</taxon>
        <taxon>Streptophyta</taxon>
        <taxon>Embryophyta</taxon>
        <taxon>Tracheophyta</taxon>
        <taxon>Spermatophyta</taxon>
        <taxon>Magnoliopsida</taxon>
        <taxon>eudicotyledons</taxon>
        <taxon>Gunneridae</taxon>
        <taxon>Pentapetalae</taxon>
        <taxon>rosids</taxon>
        <taxon>malvids</taxon>
        <taxon>Brassicales</taxon>
        <taxon>Brassicaceae</taxon>
        <taxon>Brassiceae</taxon>
        <taxon>Brassica</taxon>
    </lineage>
</organism>
<dbReference type="OrthoDB" id="785314at2759"/>
<keyword evidence="9" id="KW-0449">Lipoprotein</keyword>
<sequence length="179" mass="18206">MLKANILTGLFLLFITLSSAQTPPAPEPVAADGPSSPTNCLVSMLNVSDCLSYVRVGSTETKPEAACCPELAGMAQSSPECVCNLLGGGASPRFGVKLDKQRAEELSSICGVKAPSPSLCSVLGFPIISPAGSEDSSSAVSGSEGSDKNKKNGGGMATKDYGLALNSLMLALLTIFSLC</sequence>
<gene>
    <name evidence="13" type="ORF">Bca52824_010072</name>
</gene>
<evidence type="ECO:0000256" key="7">
    <source>
        <dbReference type="ARBA" id="ARBA00023157"/>
    </source>
</evidence>
<feature type="compositionally biased region" description="Low complexity" evidence="10">
    <location>
        <begin position="132"/>
        <end position="144"/>
    </location>
</feature>
<feature type="domain" description="Bifunctional inhibitor/plant lipid transfer protein/seed storage helical" evidence="12">
    <location>
        <begin position="40"/>
        <end position="120"/>
    </location>
</feature>
<dbReference type="GO" id="GO:0005886">
    <property type="term" value="C:plasma membrane"/>
    <property type="evidence" value="ECO:0007669"/>
    <property type="project" value="UniProtKB-SubCell"/>
</dbReference>
<evidence type="ECO:0000256" key="3">
    <source>
        <dbReference type="ARBA" id="ARBA00022475"/>
    </source>
</evidence>
<feature type="chain" id="PRO_5036503769" description="Bifunctional inhibitor/plant lipid transfer protein/seed storage helical domain-containing protein" evidence="11">
    <location>
        <begin position="21"/>
        <end position="179"/>
    </location>
</feature>
<dbReference type="Pfam" id="PF14368">
    <property type="entry name" value="LTP_2"/>
    <property type="match status" value="1"/>
</dbReference>
<dbReference type="CDD" id="cd00010">
    <property type="entry name" value="AAI_LTSS"/>
    <property type="match status" value="1"/>
</dbReference>
<protein>
    <recommendedName>
        <fullName evidence="12">Bifunctional inhibitor/plant lipid transfer protein/seed storage helical domain-containing protein</fullName>
    </recommendedName>
</protein>
<evidence type="ECO:0000256" key="4">
    <source>
        <dbReference type="ARBA" id="ARBA00022622"/>
    </source>
</evidence>
<comment type="similarity">
    <text evidence="2">Belongs to the plant LTP family.</text>
</comment>
<comment type="caution">
    <text evidence="13">The sequence shown here is derived from an EMBL/GenBank/DDBJ whole genome shotgun (WGS) entry which is preliminary data.</text>
</comment>
<keyword evidence="3" id="KW-1003">Cell membrane</keyword>
<feature type="region of interest" description="Disordered" evidence="10">
    <location>
        <begin position="132"/>
        <end position="153"/>
    </location>
</feature>
<keyword evidence="6" id="KW-0472">Membrane</keyword>
<evidence type="ECO:0000313" key="14">
    <source>
        <dbReference type="Proteomes" id="UP000886595"/>
    </source>
</evidence>
<dbReference type="InterPro" id="IPR043325">
    <property type="entry name" value="LTSS"/>
</dbReference>
<evidence type="ECO:0000256" key="8">
    <source>
        <dbReference type="ARBA" id="ARBA00023180"/>
    </source>
</evidence>
<dbReference type="SUPFAM" id="SSF47699">
    <property type="entry name" value="Bifunctional inhibitor/lipid-transfer protein/seed storage 2S albumin"/>
    <property type="match status" value="1"/>
</dbReference>
<dbReference type="InterPro" id="IPR016140">
    <property type="entry name" value="Bifunc_inhib/LTP/seed_store"/>
</dbReference>
<evidence type="ECO:0000256" key="6">
    <source>
        <dbReference type="ARBA" id="ARBA00023136"/>
    </source>
</evidence>
<dbReference type="Proteomes" id="UP000886595">
    <property type="component" value="Unassembled WGS sequence"/>
</dbReference>